<dbReference type="OrthoDB" id="4420269at2"/>
<reference evidence="4 5" key="1">
    <citation type="journal article" date="2005" name="J. Bacteriol.">
        <title>Complete genome sequence and analysis of the multiresistant nosocomial pathogen Corynebacterium jeikeium K411, a lipid-requiring bacterium of the human skin flora.</title>
        <authorList>
            <person name="Tauch A."/>
            <person name="Kaiser O."/>
            <person name="Hain T."/>
            <person name="Goesmann A."/>
            <person name="Weisshaar B."/>
            <person name="Albersmeier A."/>
            <person name="Bekel T."/>
            <person name="Bischoff N."/>
            <person name="Brune I."/>
            <person name="Chakraborty T."/>
            <person name="Kalinowski J."/>
            <person name="Meyer F."/>
            <person name="Rupp O."/>
            <person name="Schneiker S."/>
            <person name="Viehoever P."/>
            <person name="Puehler A."/>
        </authorList>
    </citation>
    <scope>NUCLEOTIDE SEQUENCE [LARGE SCALE GENOMIC DNA]</scope>
    <source>
        <strain evidence="4 5">K411</strain>
    </source>
</reference>
<dbReference type="Proteomes" id="UP000000545">
    <property type="component" value="Chromosome"/>
</dbReference>
<sequence length="331" mass="38323">MTESSRHRSNSRTAHRGVRSRGLAEVTHDDSPAHWFPVWAPALVMLAIVFTGLVLANGDRTIPTLFFGLFAVGMIASTIFVEPRGLFITVASFPLFYLFGSLLIGWFSSGKATIASRKTKVITSIYPAIEHYLWLLIPFLIAVGIAVFRWWSFRESLTRKAAKLEMQRRRRSESDRSNIEAYGRAQERSHARSHARRSARSVDDAPSSEPRERSERTTQRERVERAEKRERSEYMPRRSSSESRRVNRIPRGGDSIPAPYQESSDRVFDRNRDRDEEFLRLGESSSADRSRTSSKRITRSSEELRENAQRRRVPFPERRMSPKRYLDDERD</sequence>
<dbReference type="KEGG" id="cjk:jk1448"/>
<feature type="transmembrane region" description="Helical" evidence="2">
    <location>
        <begin position="86"/>
        <end position="108"/>
    </location>
</feature>
<evidence type="ECO:0000256" key="2">
    <source>
        <dbReference type="SAM" id="Phobius"/>
    </source>
</evidence>
<dbReference type="AlphaFoldDB" id="Q4JU86"/>
<feature type="compositionally biased region" description="Basic and acidic residues" evidence="1">
    <location>
        <begin position="209"/>
        <end position="245"/>
    </location>
</feature>
<feature type="compositionally biased region" description="Basic and acidic residues" evidence="1">
    <location>
        <begin position="263"/>
        <end position="291"/>
    </location>
</feature>
<feature type="compositionally biased region" description="Basic residues" evidence="1">
    <location>
        <begin position="7"/>
        <end position="19"/>
    </location>
</feature>
<feature type="transmembrane region" description="Helical" evidence="2">
    <location>
        <begin position="62"/>
        <end position="80"/>
    </location>
</feature>
<dbReference type="PATRIC" id="fig|306537.10.peg.1468"/>
<accession>Q4JU86</accession>
<keyword evidence="2" id="KW-0472">Membrane</keyword>
<name>Q4JU86_CORJK</name>
<dbReference type="Pfam" id="PF20177">
    <property type="entry name" value="DUF6542"/>
    <property type="match status" value="1"/>
</dbReference>
<feature type="domain" description="DUF6542" evidence="3">
    <location>
        <begin position="37"/>
        <end position="154"/>
    </location>
</feature>
<evidence type="ECO:0000256" key="1">
    <source>
        <dbReference type="SAM" id="MobiDB-lite"/>
    </source>
</evidence>
<gene>
    <name evidence="4" type="ordered locus">jk1448</name>
</gene>
<feature type="compositionally biased region" description="Basic and acidic residues" evidence="1">
    <location>
        <begin position="164"/>
        <end position="178"/>
    </location>
</feature>
<proteinExistence type="predicted"/>
<keyword evidence="2" id="KW-1133">Transmembrane helix</keyword>
<dbReference type="EMBL" id="CR931997">
    <property type="protein sequence ID" value="CAI37621.1"/>
    <property type="molecule type" value="Genomic_DNA"/>
</dbReference>
<evidence type="ECO:0000313" key="4">
    <source>
        <dbReference type="EMBL" id="CAI37621.1"/>
    </source>
</evidence>
<organism evidence="4 5">
    <name type="scientific">Corynebacterium jeikeium (strain K411)</name>
    <dbReference type="NCBI Taxonomy" id="306537"/>
    <lineage>
        <taxon>Bacteria</taxon>
        <taxon>Bacillati</taxon>
        <taxon>Actinomycetota</taxon>
        <taxon>Actinomycetes</taxon>
        <taxon>Mycobacteriales</taxon>
        <taxon>Corynebacteriaceae</taxon>
        <taxon>Corynebacterium</taxon>
    </lineage>
</organism>
<evidence type="ECO:0000313" key="5">
    <source>
        <dbReference type="Proteomes" id="UP000000545"/>
    </source>
</evidence>
<dbReference type="HOGENOM" id="CLU_838666_0_0_11"/>
<dbReference type="eggNOG" id="ENOG5033MXV">
    <property type="taxonomic scope" value="Bacteria"/>
</dbReference>
<feature type="transmembrane region" description="Helical" evidence="2">
    <location>
        <begin position="129"/>
        <end position="151"/>
    </location>
</feature>
<protein>
    <submittedName>
        <fullName evidence="4">Putative membrane protein</fullName>
    </submittedName>
</protein>
<keyword evidence="5" id="KW-1185">Reference proteome</keyword>
<evidence type="ECO:0000259" key="3">
    <source>
        <dbReference type="Pfam" id="PF20177"/>
    </source>
</evidence>
<feature type="transmembrane region" description="Helical" evidence="2">
    <location>
        <begin position="36"/>
        <end position="55"/>
    </location>
</feature>
<keyword evidence="2" id="KW-0812">Transmembrane</keyword>
<dbReference type="STRING" id="306537.jk1448"/>
<feature type="region of interest" description="Disordered" evidence="1">
    <location>
        <begin position="164"/>
        <end position="331"/>
    </location>
</feature>
<feature type="compositionally biased region" description="Basic and acidic residues" evidence="1">
    <location>
        <begin position="299"/>
        <end position="331"/>
    </location>
</feature>
<dbReference type="RefSeq" id="WP_011273885.1">
    <property type="nucleotide sequence ID" value="NC_007164.1"/>
</dbReference>
<dbReference type="InterPro" id="IPR046672">
    <property type="entry name" value="DUF6542"/>
</dbReference>
<feature type="region of interest" description="Disordered" evidence="1">
    <location>
        <begin position="1"/>
        <end position="21"/>
    </location>
</feature>